<feature type="active site" description="Proton acceptor" evidence="8">
    <location>
        <position position="67"/>
    </location>
</feature>
<evidence type="ECO:0000313" key="11">
    <source>
        <dbReference type="Proteomes" id="UP000078162"/>
    </source>
</evidence>
<dbReference type="AlphaFoldDB" id="A0A1A9HTN9"/>
<dbReference type="SUPFAM" id="SSF56281">
    <property type="entry name" value="Metallo-hydrolase/oxidoreductase"/>
    <property type="match status" value="1"/>
</dbReference>
<feature type="binding site" evidence="8">
    <location>
        <position position="63"/>
    </location>
    <ligand>
        <name>Zn(2+)</name>
        <dbReference type="ChEBI" id="CHEBI:29105"/>
        <label>1</label>
        <note>catalytic</note>
    </ligand>
</feature>
<name>A0A1A9HTN9_9CHLA</name>
<keyword evidence="11" id="KW-1185">Reference proteome</keyword>
<dbReference type="InterPro" id="IPR001279">
    <property type="entry name" value="Metallo-B-lactamas"/>
</dbReference>
<dbReference type="EMBL" id="CP014639">
    <property type="protein sequence ID" value="ANH78205.1"/>
    <property type="molecule type" value="Genomic_DNA"/>
</dbReference>
<feature type="binding site" evidence="8">
    <location>
        <position position="141"/>
    </location>
    <ligand>
        <name>Zn(2+)</name>
        <dbReference type="ChEBI" id="CHEBI:29105"/>
        <label>1</label>
        <note>catalytic</note>
    </ligand>
</feature>
<keyword evidence="6 8" id="KW-0378">Hydrolase</keyword>
<evidence type="ECO:0000256" key="3">
    <source>
        <dbReference type="ARBA" id="ARBA00022722"/>
    </source>
</evidence>
<feature type="binding site" evidence="8">
    <location>
        <position position="67"/>
    </location>
    <ligand>
        <name>Zn(2+)</name>
        <dbReference type="ChEBI" id="CHEBI:29105"/>
        <label>2</label>
        <note>catalytic</note>
    </ligand>
</feature>
<dbReference type="PANTHER" id="PTHR46018">
    <property type="entry name" value="ZINC PHOSPHODIESTERASE ELAC PROTEIN 1"/>
    <property type="match status" value="1"/>
</dbReference>
<dbReference type="Proteomes" id="UP000078162">
    <property type="component" value="Chromosome"/>
</dbReference>
<feature type="domain" description="Metallo-beta-lactamase" evidence="9">
    <location>
        <begin position="24"/>
        <end position="129"/>
    </location>
</feature>
<accession>A0A1A9HTN9</accession>
<comment type="function">
    <text evidence="8">Zinc phosphodiesterase, which displays some tRNA 3'-processing endonuclease activity. Probably involved in tRNA maturation, by removing a 3'-trailer from precursor tRNA.</text>
</comment>
<feature type="binding site" evidence="8">
    <location>
        <position position="208"/>
    </location>
    <ligand>
        <name>Zn(2+)</name>
        <dbReference type="ChEBI" id="CHEBI:29105"/>
        <label>1</label>
        <note>catalytic</note>
    </ligand>
</feature>
<dbReference type="InterPro" id="IPR036866">
    <property type="entry name" value="RibonucZ/Hydroxyglut_hydro"/>
</dbReference>
<keyword evidence="2 8" id="KW-0819">tRNA processing</keyword>
<feature type="binding site" evidence="8">
    <location>
        <position position="208"/>
    </location>
    <ligand>
        <name>Zn(2+)</name>
        <dbReference type="ChEBI" id="CHEBI:29105"/>
        <label>2</label>
        <note>catalytic</note>
    </ligand>
</feature>
<dbReference type="RefSeq" id="WP_066481178.1">
    <property type="nucleotide sequence ID" value="NZ_CP014639.1"/>
</dbReference>
<keyword evidence="4 8" id="KW-0479">Metal-binding</keyword>
<gene>
    <name evidence="8" type="primary">rnz</name>
    <name evidence="10" type="ORF">Cs308_0029</name>
</gene>
<evidence type="ECO:0000313" key="10">
    <source>
        <dbReference type="EMBL" id="ANH78205.1"/>
    </source>
</evidence>
<evidence type="ECO:0000256" key="4">
    <source>
        <dbReference type="ARBA" id="ARBA00022723"/>
    </source>
</evidence>
<dbReference type="KEGG" id="csaz:Cs308_0029"/>
<dbReference type="PANTHER" id="PTHR46018:SF2">
    <property type="entry name" value="ZINC PHOSPHODIESTERASE ELAC PROTEIN 1"/>
    <property type="match status" value="1"/>
</dbReference>
<dbReference type="GO" id="GO:0008270">
    <property type="term" value="F:zinc ion binding"/>
    <property type="evidence" value="ECO:0007669"/>
    <property type="project" value="UniProtKB-UniRule"/>
</dbReference>
<evidence type="ECO:0000259" key="9">
    <source>
        <dbReference type="Pfam" id="PF00753"/>
    </source>
</evidence>
<keyword evidence="7 8" id="KW-0862">Zinc</keyword>
<dbReference type="HAMAP" id="MF_01818">
    <property type="entry name" value="RNase_Z_BN"/>
    <property type="match status" value="1"/>
</dbReference>
<dbReference type="EC" id="3.1.26.11" evidence="8"/>
<keyword evidence="3 8" id="KW-0540">Nuclease</keyword>
<sequence length="307" mass="34967">MSSRELIVLGSSSQQPTRTRNQGAYLFRWNNEGLLFDPGEGTQRQFIFANIAPTAVTRIFISHFHGDHCLGLGSMLMRLNLDKIAHPIHCYYPASGKKYFDRLRYGTIYHETIKVIEHPVDKNGIIEDFGNFRIEAERLQHQVDTLGWRITEPDTLKFLPKELQARGIQGLKMQDLIKRGKICIDGKTTQLNEVSYIRPGDSITVIADTLPCQAAIDLAKNARILLCESTYLEEHCHLAKSHFHMTAKQAAEIAKNANAYQLILTHFSARYLNLKDFFLEASTIFPNVAIAEECCRYPFPKNTLLIK</sequence>
<feature type="binding site" evidence="8">
    <location>
        <position position="68"/>
    </location>
    <ligand>
        <name>Zn(2+)</name>
        <dbReference type="ChEBI" id="CHEBI:29105"/>
        <label>2</label>
        <note>catalytic</note>
    </ligand>
</feature>
<keyword evidence="5 8" id="KW-0255">Endonuclease</keyword>
<dbReference type="OrthoDB" id="9800940at2"/>
<evidence type="ECO:0000256" key="5">
    <source>
        <dbReference type="ARBA" id="ARBA00022759"/>
    </source>
</evidence>
<protein>
    <recommendedName>
        <fullName evidence="8">Ribonuclease Z</fullName>
        <shortName evidence="8">RNase Z</shortName>
        <ecNumber evidence="8">3.1.26.11</ecNumber>
    </recommendedName>
    <alternativeName>
        <fullName evidence="8">tRNA 3 endonuclease</fullName>
    </alternativeName>
    <alternativeName>
        <fullName evidence="8">tRNase Z</fullName>
    </alternativeName>
</protein>
<dbReference type="GO" id="GO:0042781">
    <property type="term" value="F:3'-tRNA processing endoribonuclease activity"/>
    <property type="evidence" value="ECO:0007669"/>
    <property type="project" value="UniProtKB-UniRule"/>
</dbReference>
<evidence type="ECO:0000256" key="7">
    <source>
        <dbReference type="ARBA" id="ARBA00022833"/>
    </source>
</evidence>
<dbReference type="NCBIfam" id="NF000804">
    <property type="entry name" value="PRK00055.2-1"/>
    <property type="match status" value="1"/>
</dbReference>
<comment type="catalytic activity">
    <reaction evidence="8">
        <text>Endonucleolytic cleavage of RNA, removing extra 3' nucleotides from tRNA precursor, generating 3' termini of tRNAs. A 3'-hydroxy group is left at the tRNA terminus and a 5'-phosphoryl group is left at the trailer molecule.</text>
        <dbReference type="EC" id="3.1.26.11"/>
    </reaction>
</comment>
<comment type="subunit">
    <text evidence="1 8">Homodimer.</text>
</comment>
<comment type="cofactor">
    <cofactor evidence="8">
        <name>Zn(2+)</name>
        <dbReference type="ChEBI" id="CHEBI:29105"/>
    </cofactor>
    <text evidence="8">Binds 2 Zn(2+) ions.</text>
</comment>
<evidence type="ECO:0000256" key="8">
    <source>
        <dbReference type="HAMAP-Rule" id="MF_01818"/>
    </source>
</evidence>
<dbReference type="Gene3D" id="3.60.15.10">
    <property type="entry name" value="Ribonuclease Z/Hydroxyacylglutathione hydrolase-like"/>
    <property type="match status" value="1"/>
</dbReference>
<evidence type="ECO:0000256" key="1">
    <source>
        <dbReference type="ARBA" id="ARBA00011738"/>
    </source>
</evidence>
<dbReference type="InterPro" id="IPR013471">
    <property type="entry name" value="RNase_Z/BN"/>
</dbReference>
<dbReference type="PATRIC" id="fig|1806891.3.peg.29"/>
<dbReference type="CDD" id="cd07717">
    <property type="entry name" value="RNaseZ_ZiPD-like_MBL-fold"/>
    <property type="match status" value="1"/>
</dbReference>
<proteinExistence type="inferred from homology"/>
<feature type="binding site" evidence="8">
    <location>
        <position position="266"/>
    </location>
    <ligand>
        <name>Zn(2+)</name>
        <dbReference type="ChEBI" id="CHEBI:29105"/>
        <label>2</label>
        <note>catalytic</note>
    </ligand>
</feature>
<evidence type="ECO:0000256" key="6">
    <source>
        <dbReference type="ARBA" id="ARBA00022801"/>
    </source>
</evidence>
<dbReference type="Pfam" id="PF00753">
    <property type="entry name" value="Lactamase_B"/>
    <property type="match status" value="1"/>
</dbReference>
<feature type="binding site" evidence="8">
    <location>
        <position position="65"/>
    </location>
    <ligand>
        <name>Zn(2+)</name>
        <dbReference type="ChEBI" id="CHEBI:29105"/>
        <label>1</label>
        <note>catalytic</note>
    </ligand>
</feature>
<reference evidence="11" key="1">
    <citation type="submission" date="2016-03" db="EMBL/GenBank/DDBJ databases">
        <title>Culture-independent genomics supports pathogen discovery for uncultivable bacteria within the genus Chlamydia.</title>
        <authorList>
            <person name="Taylor-Brown A."/>
            <person name="Bachmann N.L."/>
            <person name="Borel N."/>
            <person name="Polkinghorne A."/>
        </authorList>
    </citation>
    <scope>NUCLEOTIDE SEQUENCE [LARGE SCALE GENOMIC DNA]</scope>
    <source>
        <strain evidence="11">2742-308</strain>
    </source>
</reference>
<dbReference type="STRING" id="1806891.Cs308_0029"/>
<organism evidence="10 11">
    <name type="scientific">Candidatus Chlamydia sanziniae</name>
    <dbReference type="NCBI Taxonomy" id="1806891"/>
    <lineage>
        <taxon>Bacteria</taxon>
        <taxon>Pseudomonadati</taxon>
        <taxon>Chlamydiota</taxon>
        <taxon>Chlamydiia</taxon>
        <taxon>Chlamydiales</taxon>
        <taxon>Chlamydiaceae</taxon>
        <taxon>Chlamydia/Chlamydophila group</taxon>
        <taxon>Chlamydia</taxon>
    </lineage>
</organism>
<comment type="similarity">
    <text evidence="8">Belongs to the RNase Z family.</text>
</comment>
<evidence type="ECO:0000256" key="2">
    <source>
        <dbReference type="ARBA" id="ARBA00022694"/>
    </source>
</evidence>